<dbReference type="EC" id="3.1.3.87" evidence="4"/>
<evidence type="ECO:0000256" key="4">
    <source>
        <dbReference type="HAMAP-Rule" id="MF_01680"/>
    </source>
</evidence>
<accession>A0A4R4ELL6</accession>
<dbReference type="NCBIfam" id="TIGR01488">
    <property type="entry name" value="HAD-SF-IB"/>
    <property type="match status" value="1"/>
</dbReference>
<dbReference type="GO" id="GO:0043716">
    <property type="term" value="F:2-hydroxy-3-keto-5-methylthiopentenyl-1-phosphate phosphatase activity"/>
    <property type="evidence" value="ECO:0007669"/>
    <property type="project" value="UniProtKB-UniRule"/>
</dbReference>
<gene>
    <name evidence="4" type="primary">mtnX</name>
    <name evidence="5" type="ORF">E0485_02500</name>
</gene>
<dbReference type="GO" id="GO:0019509">
    <property type="term" value="P:L-methionine salvage from methylthioadenosine"/>
    <property type="evidence" value="ECO:0007669"/>
    <property type="project" value="UniProtKB-UniRule"/>
</dbReference>
<dbReference type="Proteomes" id="UP000295418">
    <property type="component" value="Unassembled WGS sequence"/>
</dbReference>
<keyword evidence="3 4" id="KW-0486">Methionine biosynthesis</keyword>
<dbReference type="InterPro" id="IPR036412">
    <property type="entry name" value="HAD-like_sf"/>
</dbReference>
<keyword evidence="1 4" id="KW-0028">Amino-acid biosynthesis</keyword>
<keyword evidence="6" id="KW-1185">Reference proteome</keyword>
<dbReference type="PANTHER" id="PTHR28181:SF2">
    <property type="entry name" value="PHOSPHORIC MONOESTER HYDROLASE"/>
    <property type="match status" value="1"/>
</dbReference>
<comment type="caution">
    <text evidence="5">The sequence shown here is derived from an EMBL/GenBank/DDBJ whole genome shotgun (WGS) entry which is preliminary data.</text>
</comment>
<dbReference type="NCBIfam" id="TIGR01489">
    <property type="entry name" value="DKMTPPase-SF"/>
    <property type="match status" value="1"/>
</dbReference>
<dbReference type="Pfam" id="PF12710">
    <property type="entry name" value="HAD"/>
    <property type="match status" value="1"/>
</dbReference>
<comment type="catalytic activity">
    <reaction evidence="4">
        <text>2-hydroxy-5-methylsulfanyl-3-oxopent-1-enyl phosphate + H2O = 1,2-dihydroxy-5-(methylsulfanyl)pent-1-en-3-one + phosphate</text>
        <dbReference type="Rhea" id="RHEA:14481"/>
        <dbReference type="ChEBI" id="CHEBI:15377"/>
        <dbReference type="ChEBI" id="CHEBI:43474"/>
        <dbReference type="ChEBI" id="CHEBI:49252"/>
        <dbReference type="ChEBI" id="CHEBI:59505"/>
        <dbReference type="EC" id="3.1.3.87"/>
    </reaction>
</comment>
<name>A0A4R4ELL6_9BACL</name>
<evidence type="ECO:0000256" key="2">
    <source>
        <dbReference type="ARBA" id="ARBA00022801"/>
    </source>
</evidence>
<dbReference type="InterPro" id="IPR023214">
    <property type="entry name" value="HAD_sf"/>
</dbReference>
<dbReference type="HAMAP" id="MF_01680">
    <property type="entry name" value="Salvage_MtnX"/>
    <property type="match status" value="1"/>
</dbReference>
<dbReference type="OrthoDB" id="9804940at2"/>
<protein>
    <recommendedName>
        <fullName evidence="4">2-hydroxy-3-keto-5-methylthiopentenyl-1-phosphate phosphatase</fullName>
        <shortName evidence="4">HK-MTPenyl-1-P phosphatase</shortName>
        <ecNumber evidence="4">3.1.3.87</ecNumber>
    </recommendedName>
</protein>
<dbReference type="EMBL" id="SKFG01000001">
    <property type="protein sequence ID" value="TCZ81166.1"/>
    <property type="molecule type" value="Genomic_DNA"/>
</dbReference>
<keyword evidence="2 4" id="KW-0378">Hydrolase</keyword>
<evidence type="ECO:0000256" key="3">
    <source>
        <dbReference type="ARBA" id="ARBA00023167"/>
    </source>
</evidence>
<dbReference type="PANTHER" id="PTHR28181">
    <property type="entry name" value="UPF0655 PROTEIN YCR015C"/>
    <property type="match status" value="1"/>
</dbReference>
<dbReference type="SUPFAM" id="SSF56784">
    <property type="entry name" value="HAD-like"/>
    <property type="match status" value="1"/>
</dbReference>
<dbReference type="AlphaFoldDB" id="A0A4R4ELL6"/>
<dbReference type="NCBIfam" id="NF007103">
    <property type="entry name" value="PRK09552.1"/>
    <property type="match status" value="1"/>
</dbReference>
<dbReference type="InterPro" id="IPR017718">
    <property type="entry name" value="HAD-SF_hydro_IB_MtnX"/>
</dbReference>
<comment type="pathway">
    <text evidence="4">Amino-acid biosynthesis; L-methionine biosynthesis via salvage pathway; L-methionine from S-methyl-5-thio-alpha-D-ribose 1-phosphate: step 4/6.</text>
</comment>
<proteinExistence type="inferred from homology"/>
<sequence length="236" mass="26940">MTLETTTRSTHDSIKHTEKQRVIFCDFDGTITANDNIVAIMKHFQPPGWKELVKQVVSRQISVRQGVGAMFRLLPSHMEKEITEFSIQNAVIREGFTEFINYCKLNNIILLITSGGIDFFLYPILEPFDIAHEQIFCNASSFKEDTIEILWPHACDANCDNDCGMCKTTIIRSYPASEYTRILIGDSVTDFAGAKLVDTIYARAQLIDLCKESQLEYIPFDNFHEIIGSLEVRLER</sequence>
<organism evidence="5 6">
    <name type="scientific">Paenibacillus albiflavus</name>
    <dbReference type="NCBI Taxonomy" id="2545760"/>
    <lineage>
        <taxon>Bacteria</taxon>
        <taxon>Bacillati</taxon>
        <taxon>Bacillota</taxon>
        <taxon>Bacilli</taxon>
        <taxon>Bacillales</taxon>
        <taxon>Paenibacillaceae</taxon>
        <taxon>Paenibacillus</taxon>
    </lineage>
</organism>
<comment type="similarity">
    <text evidence="4">Belongs to the HAD-like hydrolase superfamily. MtnX family.</text>
</comment>
<dbReference type="InterPro" id="IPR050849">
    <property type="entry name" value="HAD-like_hydrolase_phosphatase"/>
</dbReference>
<dbReference type="Gene3D" id="3.40.50.1000">
    <property type="entry name" value="HAD superfamily/HAD-like"/>
    <property type="match status" value="1"/>
</dbReference>
<dbReference type="RefSeq" id="WP_132416194.1">
    <property type="nucleotide sequence ID" value="NZ_SKFG01000001.1"/>
</dbReference>
<dbReference type="Gene3D" id="3.90.1470.20">
    <property type="match status" value="1"/>
</dbReference>
<reference evidence="5 6" key="1">
    <citation type="submission" date="2019-03" db="EMBL/GenBank/DDBJ databases">
        <authorList>
            <person name="Kim M.K.M."/>
        </authorList>
    </citation>
    <scope>NUCLEOTIDE SEQUENCE [LARGE SCALE GENOMIC DNA]</scope>
    <source>
        <strain evidence="5 6">18JY21-1</strain>
    </source>
</reference>
<dbReference type="UniPathway" id="UPA00904">
    <property type="reaction ID" value="UER00877"/>
</dbReference>
<evidence type="ECO:0000313" key="6">
    <source>
        <dbReference type="Proteomes" id="UP000295418"/>
    </source>
</evidence>
<dbReference type="InterPro" id="IPR006384">
    <property type="entry name" value="HAD_hydro_PyrdxlP_Pase-like"/>
</dbReference>
<evidence type="ECO:0000313" key="5">
    <source>
        <dbReference type="EMBL" id="TCZ81166.1"/>
    </source>
</evidence>
<evidence type="ECO:0000256" key="1">
    <source>
        <dbReference type="ARBA" id="ARBA00022605"/>
    </source>
</evidence>
<comment type="function">
    <text evidence="4">Dephosphorylates 2-hydroxy-3-keto-5-methylthiopentenyl-1-phosphate (HK-MTPenyl-1-P) yielding 1,2-dihydroxy-3-keto-5-methylthiopentene (DHK-MTPene).</text>
</comment>